<evidence type="ECO:0000256" key="1">
    <source>
        <dbReference type="ARBA" id="ARBA00022729"/>
    </source>
</evidence>
<dbReference type="InterPro" id="IPR013783">
    <property type="entry name" value="Ig-like_fold"/>
</dbReference>
<evidence type="ECO:0000313" key="4">
    <source>
        <dbReference type="Proteomes" id="UP000281431"/>
    </source>
</evidence>
<evidence type="ECO:0000259" key="2">
    <source>
        <dbReference type="Pfam" id="PF18204"/>
    </source>
</evidence>
<comment type="caution">
    <text evidence="3">The sequence shown here is derived from an EMBL/GenBank/DDBJ whole genome shotgun (WGS) entry which is preliminary data.</text>
</comment>
<protein>
    <recommendedName>
        <fullName evidence="2">PGF-CTERM archaeal protein-sorting signal domain-containing protein</fullName>
    </recommendedName>
</protein>
<dbReference type="Gene3D" id="2.60.40.10">
    <property type="entry name" value="Immunoglobulins"/>
    <property type="match status" value="1"/>
</dbReference>
<sequence length="633" mass="69764">MSIEFHDQETDGTYVVIESLYTEADAEVIIFHAEGDREVYRRLILEGGVELSNERIELDEPIPETQLISISVQPPEGGGTYGGSRATVTVDGSRETPPSENTVRIDHQETIGTAIVVQELSTVESGQLEISSASFTPTDHYTEIELAGGETWTDELVELSQPLRDHDYLYVTLRIDGQARSQDRALVTAGVPPVEVDPNDVLPEGYEHVPADVEAGFHYPYVLYRPAVEMETERPLFVGGLNSPTTADRLDLLVALHTHAASFVRDVESLNVPVMIAGFPRTPEDGSDLVQSLAYEAVAPNRDIDEIATDAFPADSLQQIDEQTVAMIDDARRRLADERYDVTERVHMDGFSSGANFADRMALLHPDYVSTISIGGNGAFVLPLEQWEGHELRYPIGVADYETLTGREFDIDSWRDINRFIYLGREDQPEPGDRGYHGIAPWGENGRIAIEIFGKNRVTERFPTTKELYEDAGASAEFKLYEGVGHRTSGEMRTDVRAFHRNHMDAQHATFDFAFDRSHDRIAIGKPITVTGSVENLVERTATATLTLRIDGESVETTETEVAAGETADTEFTHTFDSQGEYTLRVNGTAIGDTPVEVVERSEASPGFGAVATLGGIAGASYLAWRRTGESDT</sequence>
<dbReference type="AlphaFoldDB" id="A0A3N6MY68"/>
<dbReference type="EMBL" id="REFZ01000004">
    <property type="protein sequence ID" value="RQH01402.1"/>
    <property type="molecule type" value="Genomic_DNA"/>
</dbReference>
<dbReference type="Gene3D" id="3.40.50.1820">
    <property type="entry name" value="alpha/beta hydrolase"/>
    <property type="match status" value="1"/>
</dbReference>
<gene>
    <name evidence="3" type="ORF">EA472_08130</name>
</gene>
<dbReference type="InterPro" id="IPR026371">
    <property type="entry name" value="PGF_CTERM"/>
</dbReference>
<reference evidence="3 4" key="1">
    <citation type="submission" date="2018-10" db="EMBL/GenBank/DDBJ databases">
        <title>Natrarchaeobius chitinivorans gen. nov., sp. nov., and Natrarchaeobius haloalkaliphilus sp. nov., alkaliphilic, chitin-utilizing haloarchaea from hypersaline alkaline lakes.</title>
        <authorList>
            <person name="Sorokin D.Y."/>
            <person name="Elcheninov A.G."/>
            <person name="Kostrikina N.A."/>
            <person name="Bale N.J."/>
            <person name="Sinninghe Damste J.S."/>
            <person name="Khijniak T.V."/>
            <person name="Kublanov I.V."/>
            <person name="Toshchakov S.V."/>
        </authorList>
    </citation>
    <scope>NUCLEOTIDE SEQUENCE [LARGE SCALE GENOMIC DNA]</scope>
    <source>
        <strain evidence="3 4">AArcht7</strain>
    </source>
</reference>
<dbReference type="Pfam" id="PF18204">
    <property type="entry name" value="PGF-CTERM"/>
    <property type="match status" value="1"/>
</dbReference>
<organism evidence="3 4">
    <name type="scientific">Natrarchaeobius chitinivorans</name>
    <dbReference type="NCBI Taxonomy" id="1679083"/>
    <lineage>
        <taxon>Archaea</taxon>
        <taxon>Methanobacteriati</taxon>
        <taxon>Methanobacteriota</taxon>
        <taxon>Stenosarchaea group</taxon>
        <taxon>Halobacteria</taxon>
        <taxon>Halobacteriales</taxon>
        <taxon>Natrialbaceae</taxon>
        <taxon>Natrarchaeobius</taxon>
    </lineage>
</organism>
<proteinExistence type="predicted"/>
<feature type="domain" description="PGF-CTERM archaeal protein-sorting signal" evidence="2">
    <location>
        <begin position="606"/>
        <end position="627"/>
    </location>
</feature>
<accession>A0A3N6MY68</accession>
<dbReference type="Proteomes" id="UP000281431">
    <property type="component" value="Unassembled WGS sequence"/>
</dbReference>
<keyword evidence="1" id="KW-0732">Signal</keyword>
<dbReference type="SUPFAM" id="SSF53474">
    <property type="entry name" value="alpha/beta-Hydrolases"/>
    <property type="match status" value="1"/>
</dbReference>
<dbReference type="InterPro" id="IPR029058">
    <property type="entry name" value="AB_hydrolase_fold"/>
</dbReference>
<name>A0A3N6MY68_NATCH</name>
<evidence type="ECO:0000313" key="3">
    <source>
        <dbReference type="EMBL" id="RQH01402.1"/>
    </source>
</evidence>
<keyword evidence="4" id="KW-1185">Reference proteome</keyword>